<reference evidence="2 3" key="1">
    <citation type="submission" date="2018-10" db="EMBL/GenBank/DDBJ databases">
        <title>Genome Sequence of Cohnella sp.</title>
        <authorList>
            <person name="Srinivasan S."/>
            <person name="Kim M.K."/>
        </authorList>
    </citation>
    <scope>NUCLEOTIDE SEQUENCE [LARGE SCALE GENOMIC DNA]</scope>
    <source>
        <strain evidence="2 3">18JY8-7</strain>
    </source>
</reference>
<protein>
    <submittedName>
        <fullName evidence="2">Uncharacterized protein</fullName>
    </submittedName>
</protein>
<proteinExistence type="predicted"/>
<dbReference type="RefSeq" id="WP_123039470.1">
    <property type="nucleotide sequence ID" value="NZ_CP033433.1"/>
</dbReference>
<sequence length="122" mass="13519">MSPIARTVYLYGLYLIVAGLVFLLLPGWFGPLFGVGPEDRGWLRLIGLLIADLGLFYSFIGRYDHEPLCRLTVFARVGVAIVSALLVFSGSVPKPFLLLGLIDLAGAIWTQLQPAKRRSTWR</sequence>
<organism evidence="2 3">
    <name type="scientific">Cohnella candidum</name>
    <dbReference type="NCBI Taxonomy" id="2674991"/>
    <lineage>
        <taxon>Bacteria</taxon>
        <taxon>Bacillati</taxon>
        <taxon>Bacillota</taxon>
        <taxon>Bacilli</taxon>
        <taxon>Bacillales</taxon>
        <taxon>Paenibacillaceae</taxon>
        <taxon>Cohnella</taxon>
    </lineage>
</organism>
<evidence type="ECO:0000313" key="3">
    <source>
        <dbReference type="Proteomes" id="UP000269097"/>
    </source>
</evidence>
<name>A0A3G3JT59_9BACL</name>
<keyword evidence="3" id="KW-1185">Reference proteome</keyword>
<dbReference type="KEGG" id="coh:EAV92_01675"/>
<feature type="transmembrane region" description="Helical" evidence="1">
    <location>
        <begin position="71"/>
        <end position="89"/>
    </location>
</feature>
<dbReference type="AlphaFoldDB" id="A0A3G3JT59"/>
<dbReference type="Proteomes" id="UP000269097">
    <property type="component" value="Chromosome"/>
</dbReference>
<evidence type="ECO:0000313" key="2">
    <source>
        <dbReference type="EMBL" id="AYQ71406.1"/>
    </source>
</evidence>
<accession>A0A3G3JT59</accession>
<dbReference type="EMBL" id="CP033433">
    <property type="protein sequence ID" value="AYQ71406.1"/>
    <property type="molecule type" value="Genomic_DNA"/>
</dbReference>
<keyword evidence="1" id="KW-1133">Transmembrane helix</keyword>
<evidence type="ECO:0000256" key="1">
    <source>
        <dbReference type="SAM" id="Phobius"/>
    </source>
</evidence>
<gene>
    <name evidence="2" type="ORF">EAV92_01675</name>
</gene>
<keyword evidence="1" id="KW-0812">Transmembrane</keyword>
<keyword evidence="1" id="KW-0472">Membrane</keyword>
<feature type="transmembrane region" description="Helical" evidence="1">
    <location>
        <begin position="7"/>
        <end position="29"/>
    </location>
</feature>
<feature type="transmembrane region" description="Helical" evidence="1">
    <location>
        <begin position="41"/>
        <end position="59"/>
    </location>
</feature>